<keyword evidence="1 4" id="KW-0489">Methyltransferase</keyword>
<evidence type="ECO:0000259" key="3">
    <source>
        <dbReference type="Pfam" id="PF13649"/>
    </source>
</evidence>
<evidence type="ECO:0000313" key="4">
    <source>
        <dbReference type="EMBL" id="ANC30501.1"/>
    </source>
</evidence>
<evidence type="ECO:0000256" key="1">
    <source>
        <dbReference type="ARBA" id="ARBA00022603"/>
    </source>
</evidence>
<accession>A0A168EUN6</accession>
<dbReference type="PATRIC" id="fig|1300344.3.peg.931"/>
<evidence type="ECO:0000256" key="2">
    <source>
        <dbReference type="ARBA" id="ARBA00022679"/>
    </source>
</evidence>
<protein>
    <submittedName>
        <fullName evidence="4">Trans-aconitate 2-methyltransferase</fullName>
        <ecNumber evidence="4">2.1.1.144</ecNumber>
    </submittedName>
</protein>
<dbReference type="Pfam" id="PF13649">
    <property type="entry name" value="Methyltransf_25"/>
    <property type="match status" value="1"/>
</dbReference>
<feature type="domain" description="Methyltransferase" evidence="3">
    <location>
        <begin position="35"/>
        <end position="115"/>
    </location>
</feature>
<dbReference type="SUPFAM" id="SSF53335">
    <property type="entry name" value="S-adenosyl-L-methionine-dependent methyltransferases"/>
    <property type="match status" value="1"/>
</dbReference>
<gene>
    <name evidence="4" type="primary">tam</name>
    <name evidence="4" type="ORF">I598_0929</name>
</gene>
<dbReference type="OrthoDB" id="9795085at2"/>
<dbReference type="InterPro" id="IPR023149">
    <property type="entry name" value="Trans_acon_MeTrfase_C"/>
</dbReference>
<reference evidence="4 5" key="1">
    <citation type="submission" date="2016-01" db="EMBL/GenBank/DDBJ databases">
        <title>Complete genome sequence of a soil Actinobacterium, Isoptericola dokdonensis DS-3.</title>
        <authorList>
            <person name="Kwon S.-K."/>
            <person name="Kim J.F."/>
        </authorList>
    </citation>
    <scope>NUCLEOTIDE SEQUENCE [LARGE SCALE GENOMIC DNA]</scope>
    <source>
        <strain evidence="4 5">DS-3</strain>
    </source>
</reference>
<dbReference type="EMBL" id="CP014209">
    <property type="protein sequence ID" value="ANC30501.1"/>
    <property type="molecule type" value="Genomic_DNA"/>
</dbReference>
<dbReference type="Gene3D" id="1.10.150.290">
    <property type="entry name" value="S-adenosyl-L-methionine-dependent methyltransferases"/>
    <property type="match status" value="1"/>
</dbReference>
<sequence>MGDWSPEHYLRYVDERSRPFTELLARVPDDVTTAVDLGCGPGHLTGVLRARWPGVRVVGVDSSPAMIDRARADDPDGTYLRGDVRDHAAGGVTDDADLVVSNATLQWVPGYRTLLPHLADRARHAFAFSVPGNHDAPSHVLLRTVASRRPFADVVGTVERRAVGDPADHLADLARPGWDVDVWETTYTHVLPDTDDGTHPVLRWISATGAQPVLHALSTHDAAHGTDLRARFRVDLGAELAAAYPRTSHGTPLTFRRVFTVARRTH</sequence>
<dbReference type="Proteomes" id="UP000076794">
    <property type="component" value="Chromosome"/>
</dbReference>
<dbReference type="STRING" id="1300344.I598_0929"/>
<dbReference type="InterPro" id="IPR041698">
    <property type="entry name" value="Methyltransf_25"/>
</dbReference>
<dbReference type="GO" id="GO:0030798">
    <property type="term" value="F:trans-aconitate 2-methyltransferase activity"/>
    <property type="evidence" value="ECO:0007669"/>
    <property type="project" value="UniProtKB-EC"/>
</dbReference>
<name>A0A168EUN6_9MICO</name>
<evidence type="ECO:0000313" key="5">
    <source>
        <dbReference type="Proteomes" id="UP000076794"/>
    </source>
</evidence>
<dbReference type="EC" id="2.1.1.144" evidence="4"/>
<keyword evidence="5" id="KW-1185">Reference proteome</keyword>
<dbReference type="CDD" id="cd02440">
    <property type="entry name" value="AdoMet_MTases"/>
    <property type="match status" value="1"/>
</dbReference>
<organism evidence="4 5">
    <name type="scientific">Isoptericola dokdonensis DS-3</name>
    <dbReference type="NCBI Taxonomy" id="1300344"/>
    <lineage>
        <taxon>Bacteria</taxon>
        <taxon>Bacillati</taxon>
        <taxon>Actinomycetota</taxon>
        <taxon>Actinomycetes</taxon>
        <taxon>Micrococcales</taxon>
        <taxon>Promicromonosporaceae</taxon>
        <taxon>Isoptericola</taxon>
    </lineage>
</organism>
<dbReference type="AlphaFoldDB" id="A0A168EUN6"/>
<dbReference type="InterPro" id="IPR029063">
    <property type="entry name" value="SAM-dependent_MTases_sf"/>
</dbReference>
<dbReference type="PANTHER" id="PTHR43861">
    <property type="entry name" value="TRANS-ACONITATE 2-METHYLTRANSFERASE-RELATED"/>
    <property type="match status" value="1"/>
</dbReference>
<keyword evidence="2 4" id="KW-0808">Transferase</keyword>
<dbReference type="Gene3D" id="3.40.50.150">
    <property type="entry name" value="Vaccinia Virus protein VP39"/>
    <property type="match status" value="1"/>
</dbReference>
<dbReference type="GO" id="GO:0032259">
    <property type="term" value="P:methylation"/>
    <property type="evidence" value="ECO:0007669"/>
    <property type="project" value="UniProtKB-KW"/>
</dbReference>
<dbReference type="PANTHER" id="PTHR43861:SF1">
    <property type="entry name" value="TRANS-ACONITATE 2-METHYLTRANSFERASE"/>
    <property type="match status" value="1"/>
</dbReference>
<proteinExistence type="predicted"/>
<dbReference type="KEGG" id="ido:I598_0929"/>